<evidence type="ECO:0000256" key="5">
    <source>
        <dbReference type="RuleBase" id="RU363041"/>
    </source>
</evidence>
<proteinExistence type="inferred from homology"/>
<evidence type="ECO:0000256" key="1">
    <source>
        <dbReference type="ARBA" id="ARBA00004141"/>
    </source>
</evidence>
<protein>
    <recommendedName>
        <fullName evidence="5">Probable membrane transporter protein</fullName>
    </recommendedName>
</protein>
<feature type="transmembrane region" description="Helical" evidence="5">
    <location>
        <begin position="7"/>
        <end position="28"/>
    </location>
</feature>
<dbReference type="AlphaFoldDB" id="A0AAJ1MIW8"/>
<accession>A0AAJ1MIW8</accession>
<comment type="similarity">
    <text evidence="5">Belongs to the 4-toluene sulfonate uptake permease (TSUP) (TC 2.A.102) family.</text>
</comment>
<dbReference type="InterPro" id="IPR002781">
    <property type="entry name" value="TM_pro_TauE-like"/>
</dbReference>
<evidence type="ECO:0000256" key="4">
    <source>
        <dbReference type="ARBA" id="ARBA00023136"/>
    </source>
</evidence>
<keyword evidence="3 5" id="KW-1133">Transmembrane helix</keyword>
<dbReference type="PANTHER" id="PTHR43701">
    <property type="entry name" value="MEMBRANE TRANSPORTER PROTEIN MJ0441-RELATED"/>
    <property type="match status" value="1"/>
</dbReference>
<comment type="subcellular location">
    <subcellularLocation>
        <location evidence="5">Cell membrane</location>
        <topology evidence="5">Multi-pass membrane protein</topology>
    </subcellularLocation>
    <subcellularLocation>
        <location evidence="1">Membrane</location>
        <topology evidence="1">Multi-pass membrane protein</topology>
    </subcellularLocation>
</comment>
<name>A0AAJ1MIW8_9SPIO</name>
<organism evidence="6 7">
    <name type="scientific">Candidatus Thalassospirochaeta sargassi</name>
    <dbReference type="NCBI Taxonomy" id="3119039"/>
    <lineage>
        <taxon>Bacteria</taxon>
        <taxon>Pseudomonadati</taxon>
        <taxon>Spirochaetota</taxon>
        <taxon>Spirochaetia</taxon>
        <taxon>Spirochaetales</taxon>
        <taxon>Spirochaetaceae</taxon>
        <taxon>Candidatus Thalassospirochaeta</taxon>
    </lineage>
</organism>
<feature type="transmembrane region" description="Helical" evidence="5">
    <location>
        <begin position="148"/>
        <end position="173"/>
    </location>
</feature>
<feature type="transmembrane region" description="Helical" evidence="5">
    <location>
        <begin position="108"/>
        <end position="127"/>
    </location>
</feature>
<feature type="transmembrane region" description="Helical" evidence="5">
    <location>
        <begin position="242"/>
        <end position="259"/>
    </location>
</feature>
<evidence type="ECO:0000256" key="3">
    <source>
        <dbReference type="ARBA" id="ARBA00022989"/>
    </source>
</evidence>
<feature type="transmembrane region" description="Helical" evidence="5">
    <location>
        <begin position="185"/>
        <end position="203"/>
    </location>
</feature>
<keyword evidence="2 5" id="KW-0812">Transmembrane</keyword>
<feature type="transmembrane region" description="Helical" evidence="5">
    <location>
        <begin position="34"/>
        <end position="57"/>
    </location>
</feature>
<keyword evidence="4 5" id="KW-0472">Membrane</keyword>
<dbReference type="InterPro" id="IPR051598">
    <property type="entry name" value="TSUP/Inactive_protease-like"/>
</dbReference>
<dbReference type="Proteomes" id="UP001221217">
    <property type="component" value="Unassembled WGS sequence"/>
</dbReference>
<reference evidence="6 7" key="1">
    <citation type="submission" date="2022-12" db="EMBL/GenBank/DDBJ databases">
        <title>Metagenome assembled genome from gulf of manar.</title>
        <authorList>
            <person name="Kohli P."/>
            <person name="Pk S."/>
            <person name="Venkata Ramana C."/>
            <person name="Sasikala C."/>
        </authorList>
    </citation>
    <scope>NUCLEOTIDE SEQUENCE [LARGE SCALE GENOMIC DNA]</scope>
    <source>
        <strain evidence="6">JB008</strain>
    </source>
</reference>
<sequence length="260" mass="27344">MIAIIHYFIGFTASVIGAISGIGGGIIIKPVLDTFGFFNIATINFLSGCTVLCMSAASIIKSRSSEVSIDLKIGRPLAASGVVGGVAGKFLFNLLIKNTTEESINNVMIIQSAVLLLLTVGVLIFTVNKKKFRQHSFKSPAIISVTGLMLGLTGAFLGIGGGPINLMVLYVFFSMDSKTSALNSLFIIFFSQLASLIFTIAGGNIPEINVLVLAVMITGGISGAITGSAITKKLSNNQVDRLFIIVLILIIIISIKNIAL</sequence>
<keyword evidence="5" id="KW-1003">Cell membrane</keyword>
<evidence type="ECO:0000313" key="7">
    <source>
        <dbReference type="Proteomes" id="UP001221217"/>
    </source>
</evidence>
<gene>
    <name evidence="6" type="ORF">PQJ61_08405</name>
</gene>
<evidence type="ECO:0000256" key="2">
    <source>
        <dbReference type="ARBA" id="ARBA00022692"/>
    </source>
</evidence>
<dbReference type="Pfam" id="PF01925">
    <property type="entry name" value="TauE"/>
    <property type="match status" value="1"/>
</dbReference>
<feature type="transmembrane region" description="Helical" evidence="5">
    <location>
        <begin position="210"/>
        <end position="230"/>
    </location>
</feature>
<dbReference type="GO" id="GO:0005886">
    <property type="term" value="C:plasma membrane"/>
    <property type="evidence" value="ECO:0007669"/>
    <property type="project" value="UniProtKB-SubCell"/>
</dbReference>
<feature type="transmembrane region" description="Helical" evidence="5">
    <location>
        <begin position="77"/>
        <end position="96"/>
    </location>
</feature>
<dbReference type="EMBL" id="JAQQAL010000017">
    <property type="protein sequence ID" value="MDC7226773.1"/>
    <property type="molecule type" value="Genomic_DNA"/>
</dbReference>
<dbReference type="PANTHER" id="PTHR43701:SF2">
    <property type="entry name" value="MEMBRANE TRANSPORTER PROTEIN YJNA-RELATED"/>
    <property type="match status" value="1"/>
</dbReference>
<comment type="caution">
    <text evidence="6">The sequence shown here is derived from an EMBL/GenBank/DDBJ whole genome shotgun (WGS) entry which is preliminary data.</text>
</comment>
<evidence type="ECO:0000313" key="6">
    <source>
        <dbReference type="EMBL" id="MDC7226773.1"/>
    </source>
</evidence>